<evidence type="ECO:0000313" key="1">
    <source>
        <dbReference type="EMBL" id="KYO45767.1"/>
    </source>
</evidence>
<protein>
    <submittedName>
        <fullName evidence="1">Uncharacterized protein</fullName>
    </submittedName>
</protein>
<reference evidence="1 2" key="1">
    <citation type="journal article" date="2012" name="Genome Biol.">
        <title>Sequencing three crocodilian genomes to illuminate the evolution of archosaurs and amniotes.</title>
        <authorList>
            <person name="St John J.A."/>
            <person name="Braun E.L."/>
            <person name="Isberg S.R."/>
            <person name="Miles L.G."/>
            <person name="Chong A.Y."/>
            <person name="Gongora J."/>
            <person name="Dalzell P."/>
            <person name="Moran C."/>
            <person name="Bed'hom B."/>
            <person name="Abzhanov A."/>
            <person name="Burgess S.C."/>
            <person name="Cooksey A.M."/>
            <person name="Castoe T.A."/>
            <person name="Crawford N.G."/>
            <person name="Densmore L.D."/>
            <person name="Drew J.C."/>
            <person name="Edwards S.V."/>
            <person name="Faircloth B.C."/>
            <person name="Fujita M.K."/>
            <person name="Greenwold M.J."/>
            <person name="Hoffmann F.G."/>
            <person name="Howard J.M."/>
            <person name="Iguchi T."/>
            <person name="Janes D.E."/>
            <person name="Khan S.Y."/>
            <person name="Kohno S."/>
            <person name="de Koning A.J."/>
            <person name="Lance S.L."/>
            <person name="McCarthy F.M."/>
            <person name="McCormack J.E."/>
            <person name="Merchant M.E."/>
            <person name="Peterson D.G."/>
            <person name="Pollock D.D."/>
            <person name="Pourmand N."/>
            <person name="Raney B.J."/>
            <person name="Roessler K.A."/>
            <person name="Sanford J.R."/>
            <person name="Sawyer R.H."/>
            <person name="Schmidt C.J."/>
            <person name="Triplett E.W."/>
            <person name="Tuberville T.D."/>
            <person name="Venegas-Anaya M."/>
            <person name="Howard J.T."/>
            <person name="Jarvis E.D."/>
            <person name="Guillette L.J.Jr."/>
            <person name="Glenn T.C."/>
            <person name="Green R.E."/>
            <person name="Ray D.A."/>
        </authorList>
    </citation>
    <scope>NUCLEOTIDE SEQUENCE [LARGE SCALE GENOMIC DNA]</scope>
    <source>
        <strain evidence="1">KSC_2009_1</strain>
    </source>
</reference>
<organism evidence="1 2">
    <name type="scientific">Alligator mississippiensis</name>
    <name type="common">American alligator</name>
    <dbReference type="NCBI Taxonomy" id="8496"/>
    <lineage>
        <taxon>Eukaryota</taxon>
        <taxon>Metazoa</taxon>
        <taxon>Chordata</taxon>
        <taxon>Craniata</taxon>
        <taxon>Vertebrata</taxon>
        <taxon>Euteleostomi</taxon>
        <taxon>Archelosauria</taxon>
        <taxon>Archosauria</taxon>
        <taxon>Crocodylia</taxon>
        <taxon>Alligatoridae</taxon>
        <taxon>Alligatorinae</taxon>
        <taxon>Alligator</taxon>
    </lineage>
</organism>
<name>A0A151P9J2_ALLMI</name>
<sequence>MSGKLTSSGPAVALRGKPPVARWDGVSASLPASVGNLQMCRHWQQRTQDHTYLLDRLVTMAKDCLVDSWGWQVEDVAVQNTWQLEDVACEDMQDQHEMARDWYEEKRDQADWEFQERLLALEEWHIEALEWQAILGARAVEPTKEDCWLLHTTLALVICL</sequence>
<dbReference type="EMBL" id="AKHW03000533">
    <property type="protein sequence ID" value="KYO45767.1"/>
    <property type="molecule type" value="Genomic_DNA"/>
</dbReference>
<gene>
    <name evidence="1" type="ORF">Y1Q_0021416</name>
</gene>
<proteinExistence type="predicted"/>
<dbReference type="AlphaFoldDB" id="A0A151P9J2"/>
<comment type="caution">
    <text evidence="1">The sequence shown here is derived from an EMBL/GenBank/DDBJ whole genome shotgun (WGS) entry which is preliminary data.</text>
</comment>
<keyword evidence="2" id="KW-1185">Reference proteome</keyword>
<accession>A0A151P9J2</accession>
<dbReference type="Proteomes" id="UP000050525">
    <property type="component" value="Unassembled WGS sequence"/>
</dbReference>
<evidence type="ECO:0000313" key="2">
    <source>
        <dbReference type="Proteomes" id="UP000050525"/>
    </source>
</evidence>